<gene>
    <name evidence="1" type="ORF">SAMN04488690_1469</name>
</gene>
<reference evidence="2" key="1">
    <citation type="submission" date="2016-10" db="EMBL/GenBank/DDBJ databases">
        <authorList>
            <person name="Varghese N."/>
            <person name="Submissions S."/>
        </authorList>
    </citation>
    <scope>NUCLEOTIDE SEQUENCE [LARGE SCALE GENOMIC DNA]</scope>
    <source>
        <strain evidence="2">92MFCol6.1</strain>
    </source>
</reference>
<sequence>MSTRTRLVPMAAIAVALLLVVGAVAAADTVLHPFLAAQPEQVPQERTTDG</sequence>
<accession>A0A1W1GWV9</accession>
<evidence type="ECO:0000313" key="1">
    <source>
        <dbReference type="EMBL" id="SLM23768.1"/>
    </source>
</evidence>
<name>A0A1W1GWV9_9GAMM</name>
<dbReference type="AlphaFoldDB" id="A0A1W1GWV9"/>
<proteinExistence type="predicted"/>
<organism evidence="1 2">
    <name type="scientific">Stenotrophomonas indicatrix</name>
    <dbReference type="NCBI Taxonomy" id="2045451"/>
    <lineage>
        <taxon>Bacteria</taxon>
        <taxon>Pseudomonadati</taxon>
        <taxon>Pseudomonadota</taxon>
        <taxon>Gammaproteobacteria</taxon>
        <taxon>Lysobacterales</taxon>
        <taxon>Lysobacteraceae</taxon>
        <taxon>Stenotrophomonas</taxon>
    </lineage>
</organism>
<protein>
    <submittedName>
        <fullName evidence="1">Inorganic pyrophosphatase</fullName>
    </submittedName>
</protein>
<evidence type="ECO:0000313" key="2">
    <source>
        <dbReference type="Proteomes" id="UP000191133"/>
    </source>
</evidence>
<dbReference type="EMBL" id="FWEU01000002">
    <property type="protein sequence ID" value="SLM23768.1"/>
    <property type="molecule type" value="Genomic_DNA"/>
</dbReference>
<dbReference type="Proteomes" id="UP000191133">
    <property type="component" value="Unassembled WGS sequence"/>
</dbReference>